<organism evidence="1 2">
    <name type="scientific">Coniosporium uncinatum</name>
    <dbReference type="NCBI Taxonomy" id="93489"/>
    <lineage>
        <taxon>Eukaryota</taxon>
        <taxon>Fungi</taxon>
        <taxon>Dikarya</taxon>
        <taxon>Ascomycota</taxon>
        <taxon>Pezizomycotina</taxon>
        <taxon>Dothideomycetes</taxon>
        <taxon>Dothideomycetes incertae sedis</taxon>
        <taxon>Coniosporium</taxon>
    </lineage>
</organism>
<evidence type="ECO:0000313" key="1">
    <source>
        <dbReference type="EMBL" id="KAK3079374.1"/>
    </source>
</evidence>
<gene>
    <name evidence="1" type="ORF">LTS18_005014</name>
</gene>
<dbReference type="EMBL" id="JAWDJW010001187">
    <property type="protein sequence ID" value="KAK3079374.1"/>
    <property type="molecule type" value="Genomic_DNA"/>
</dbReference>
<keyword evidence="2" id="KW-1185">Reference proteome</keyword>
<comment type="caution">
    <text evidence="1">The sequence shown here is derived from an EMBL/GenBank/DDBJ whole genome shotgun (WGS) entry which is preliminary data.</text>
</comment>
<sequence>GTRRTMRVQRLMSRIRVMLGVHHRKGRVGRERRFGVRIGARRVRGVETRNSGLGAVGRTAVVVEEVVEEGVRGGAGWIRSLI</sequence>
<dbReference type="Proteomes" id="UP001186974">
    <property type="component" value="Unassembled WGS sequence"/>
</dbReference>
<reference evidence="1" key="1">
    <citation type="submission" date="2024-09" db="EMBL/GenBank/DDBJ databases">
        <title>Black Yeasts Isolated from many extreme environments.</title>
        <authorList>
            <person name="Coleine C."/>
            <person name="Stajich J.E."/>
            <person name="Selbmann L."/>
        </authorList>
    </citation>
    <scope>NUCLEOTIDE SEQUENCE</scope>
    <source>
        <strain evidence="1">CCFEE 5737</strain>
    </source>
</reference>
<protein>
    <submittedName>
        <fullName evidence="1">Uncharacterized protein</fullName>
    </submittedName>
</protein>
<feature type="non-terminal residue" evidence="1">
    <location>
        <position position="82"/>
    </location>
</feature>
<name>A0ACC3DRT3_9PEZI</name>
<feature type="non-terminal residue" evidence="1">
    <location>
        <position position="1"/>
    </location>
</feature>
<evidence type="ECO:0000313" key="2">
    <source>
        <dbReference type="Proteomes" id="UP001186974"/>
    </source>
</evidence>
<accession>A0ACC3DRT3</accession>
<proteinExistence type="predicted"/>